<dbReference type="InterPro" id="IPR028082">
    <property type="entry name" value="Peripla_BP_I"/>
</dbReference>
<evidence type="ECO:0000313" key="4">
    <source>
        <dbReference type="EMBL" id="SVA64889.1"/>
    </source>
</evidence>
<accession>A0A381XJL9</accession>
<evidence type="ECO:0000256" key="2">
    <source>
        <dbReference type="SAM" id="Coils"/>
    </source>
</evidence>
<sequence>MNIFIKIIIIIIFSIILNAEKLVAAEKIKIGLLVPLSGQHQTTGKLILQSVRLAINKINNPDIEILPKDTKADPMVTFKAAKELGQNGVKIIIGPVFNQNLVYLDELKDIIFLSLTNKTIKNPKNVISVGINAYSQLRAIINFQESNNLTETIFLLPKSDYEDEIRKAIPKTNIKIKKLHIYDSDPTKLTKQIENITKYQERKLDLKREIEKLKNSDVPNKNRKIQKLEKKDTLGKVNFDSVIIADFDESLKSITTSLLYTDVSPEEVYFITLNQWFDTSLLKEKSCQPLYFPSIDKENYDKFSKEYYSTFKEYPNQLSIISYDLIGLIYYLIYQNDFIIDKKLFIRKNKFKGKIGFFEIKENKISHILNIYKIED</sequence>
<feature type="non-terminal residue" evidence="4">
    <location>
        <position position="376"/>
    </location>
</feature>
<proteinExistence type="predicted"/>
<name>A0A381XJL9_9ZZZZ</name>
<reference evidence="4" key="1">
    <citation type="submission" date="2018-05" db="EMBL/GenBank/DDBJ databases">
        <authorList>
            <person name="Lanie J.A."/>
            <person name="Ng W.-L."/>
            <person name="Kazmierczak K.M."/>
            <person name="Andrzejewski T.M."/>
            <person name="Davidsen T.M."/>
            <person name="Wayne K.J."/>
            <person name="Tettelin H."/>
            <person name="Glass J.I."/>
            <person name="Rusch D."/>
            <person name="Podicherti R."/>
            <person name="Tsui H.-C.T."/>
            <person name="Winkler M.E."/>
        </authorList>
    </citation>
    <scope>NUCLEOTIDE SEQUENCE</scope>
</reference>
<dbReference type="InterPro" id="IPR028081">
    <property type="entry name" value="Leu-bd"/>
</dbReference>
<dbReference type="InterPro" id="IPR051010">
    <property type="entry name" value="BCAA_transport"/>
</dbReference>
<dbReference type="SUPFAM" id="SSF53822">
    <property type="entry name" value="Periplasmic binding protein-like I"/>
    <property type="match status" value="1"/>
</dbReference>
<feature type="domain" description="Leucine-binding protein" evidence="3">
    <location>
        <begin position="27"/>
        <end position="144"/>
    </location>
</feature>
<feature type="non-terminal residue" evidence="4">
    <location>
        <position position="1"/>
    </location>
</feature>
<dbReference type="AlphaFoldDB" id="A0A381XJL9"/>
<keyword evidence="2" id="KW-0175">Coiled coil</keyword>
<keyword evidence="1" id="KW-0732">Signal</keyword>
<evidence type="ECO:0000256" key="1">
    <source>
        <dbReference type="ARBA" id="ARBA00022729"/>
    </source>
</evidence>
<protein>
    <recommendedName>
        <fullName evidence="3">Leucine-binding protein domain-containing protein</fullName>
    </recommendedName>
</protein>
<dbReference type="PANTHER" id="PTHR30483:SF6">
    <property type="entry name" value="PERIPLASMIC BINDING PROTEIN OF ABC TRANSPORTER FOR NATURAL AMINO ACIDS"/>
    <property type="match status" value="1"/>
</dbReference>
<feature type="coiled-coil region" evidence="2">
    <location>
        <begin position="189"/>
        <end position="216"/>
    </location>
</feature>
<evidence type="ECO:0000259" key="3">
    <source>
        <dbReference type="Pfam" id="PF13458"/>
    </source>
</evidence>
<dbReference type="PANTHER" id="PTHR30483">
    <property type="entry name" value="LEUCINE-SPECIFIC-BINDING PROTEIN"/>
    <property type="match status" value="1"/>
</dbReference>
<dbReference type="EMBL" id="UINC01015403">
    <property type="protein sequence ID" value="SVA64889.1"/>
    <property type="molecule type" value="Genomic_DNA"/>
</dbReference>
<organism evidence="4">
    <name type="scientific">marine metagenome</name>
    <dbReference type="NCBI Taxonomy" id="408172"/>
    <lineage>
        <taxon>unclassified sequences</taxon>
        <taxon>metagenomes</taxon>
        <taxon>ecological metagenomes</taxon>
    </lineage>
</organism>
<gene>
    <name evidence="4" type="ORF">METZ01_LOCUS117743</name>
</gene>
<dbReference type="Pfam" id="PF13458">
    <property type="entry name" value="Peripla_BP_6"/>
    <property type="match status" value="1"/>
</dbReference>
<dbReference type="Gene3D" id="3.40.50.2300">
    <property type="match status" value="2"/>
</dbReference>